<dbReference type="Proteomes" id="UP000237673">
    <property type="component" value="Chromosome"/>
</dbReference>
<keyword evidence="2" id="KW-1185">Reference proteome</keyword>
<evidence type="ECO:0008006" key="3">
    <source>
        <dbReference type="Google" id="ProtNLM"/>
    </source>
</evidence>
<proteinExistence type="predicted"/>
<organism evidence="1 2">
    <name type="scientific">Mixta calida</name>
    <dbReference type="NCBI Taxonomy" id="665913"/>
    <lineage>
        <taxon>Bacteria</taxon>
        <taxon>Pseudomonadati</taxon>
        <taxon>Pseudomonadota</taxon>
        <taxon>Gammaproteobacteria</taxon>
        <taxon>Enterobacterales</taxon>
        <taxon>Erwiniaceae</taxon>
        <taxon>Mixta</taxon>
    </lineage>
</organism>
<name>A0ABM6RYQ2_9GAMM</name>
<reference evidence="1 2" key="1">
    <citation type="submission" date="2018-01" db="EMBL/GenBank/DDBJ databases">
        <title>Complete and assembled Genome of Pantoea calida DSM22759T.</title>
        <authorList>
            <person name="Stevens M.J.A."/>
            <person name="Zurfluh K."/>
            <person name="Stephan R."/>
        </authorList>
    </citation>
    <scope>NUCLEOTIDE SEQUENCE [LARGE SCALE GENOMIC DNA]</scope>
    <source>
        <strain evidence="1 2">DSM 22759</strain>
    </source>
</reference>
<evidence type="ECO:0000313" key="1">
    <source>
        <dbReference type="EMBL" id="AUY23690.1"/>
    </source>
</evidence>
<sequence>MFSQACWLLFSFLSSFSRSQGEQTFFLPVSKDHYLFTSKAVIPAAFVKADGAVLCLTSRQGFASHGLPCT</sequence>
<protein>
    <recommendedName>
        <fullName evidence="3">Secreted protein</fullName>
    </recommendedName>
</protein>
<gene>
    <name evidence="1" type="ORF">C2E16_01385</name>
</gene>
<evidence type="ECO:0000313" key="2">
    <source>
        <dbReference type="Proteomes" id="UP000237673"/>
    </source>
</evidence>
<accession>A0ABM6RYQ2</accession>
<dbReference type="EMBL" id="CP026378">
    <property type="protein sequence ID" value="AUY23690.1"/>
    <property type="molecule type" value="Genomic_DNA"/>
</dbReference>